<sequence>MAIALVLSSPVDSPRKMLSLLSSTILLAYAGQQALAQFVTPPKNLTTKEGYAGINVRYKSVPAGICEQNPKVKSYSGYADVAPGQHIFWWFFEARNGNASEAPLTIWINGGPGSSSMIGLFQELGPCRVDADGNAVNNPYSWSEVSNVIFIDEPTQVGFSYSSPVAAYADPVSGDLVQLPNNTCPEYASDWDCGTYSYFNESLTANSTPAAAPNMWKTLQGFMGAFPQYSRKGVYFTTESYGGHYGPIFNEYFEEQNDKNIKGAHNISLEGVMIGNGWYDPLIQYQAYYNFSVFPGNTYGYDPLNQSVKDQWYNNLYGPGNCYDQTVDCNARGINEICTAADNFCLNQVENLYDIYLGRDEYDFRYLMPDPFPPTYYVDYLNTDSVQAAIGAYVNYTESNTAVGNAFGSTGDDDREIGTVEALKKLLARGVKLVMYFGDADFNCNWLGGQVVAGHVGAPGYADAGFVNVSTSDGVVHGQVRQAGSFAFVRIYESGHEVPFYQPLVSLEMFNRTMKGVDVATGKTRIGKDYKTSGPKVSSYHEGNSTVQFDVVPESAVYNVTTATPQNGTTAGGSAEAGKRMARAKRTTRRGKRLRTKRDLLNAKDKRWVLLDEQ</sequence>
<dbReference type="PANTHER" id="PTHR11802:SF64">
    <property type="entry name" value="CARBOXYPEPTIDASE"/>
    <property type="match status" value="1"/>
</dbReference>
<dbReference type="GO" id="GO:0004185">
    <property type="term" value="F:serine-type carboxypeptidase activity"/>
    <property type="evidence" value="ECO:0007669"/>
    <property type="project" value="InterPro"/>
</dbReference>
<evidence type="ECO:0000256" key="3">
    <source>
        <dbReference type="ARBA" id="ARBA00022670"/>
    </source>
</evidence>
<evidence type="ECO:0000313" key="7">
    <source>
        <dbReference type="EMBL" id="KAJ9631220.1"/>
    </source>
</evidence>
<organism evidence="7 8">
    <name type="scientific">Knufia peltigerae</name>
    <dbReference type="NCBI Taxonomy" id="1002370"/>
    <lineage>
        <taxon>Eukaryota</taxon>
        <taxon>Fungi</taxon>
        <taxon>Dikarya</taxon>
        <taxon>Ascomycota</taxon>
        <taxon>Pezizomycotina</taxon>
        <taxon>Eurotiomycetes</taxon>
        <taxon>Chaetothyriomycetidae</taxon>
        <taxon>Chaetothyriales</taxon>
        <taxon>Trichomeriaceae</taxon>
        <taxon>Knufia</taxon>
    </lineage>
</organism>
<evidence type="ECO:0000256" key="6">
    <source>
        <dbReference type="SAM" id="MobiDB-lite"/>
    </source>
</evidence>
<keyword evidence="3" id="KW-0645">Protease</keyword>
<comment type="caution">
    <text evidence="7">The sequence shown here is derived from an EMBL/GenBank/DDBJ whole genome shotgun (WGS) entry which is preliminary data.</text>
</comment>
<keyword evidence="8" id="KW-1185">Reference proteome</keyword>
<dbReference type="EMBL" id="JAPDRN010000059">
    <property type="protein sequence ID" value="KAJ9631220.1"/>
    <property type="molecule type" value="Genomic_DNA"/>
</dbReference>
<dbReference type="PRINTS" id="PR00724">
    <property type="entry name" value="CRBOXYPTASEC"/>
</dbReference>
<keyword evidence="2" id="KW-0121">Carboxypeptidase</keyword>
<dbReference type="Gene3D" id="3.40.50.1820">
    <property type="entry name" value="alpha/beta hydrolase"/>
    <property type="match status" value="1"/>
</dbReference>
<dbReference type="InterPro" id="IPR029058">
    <property type="entry name" value="AB_hydrolase_fold"/>
</dbReference>
<reference evidence="7" key="1">
    <citation type="submission" date="2022-10" db="EMBL/GenBank/DDBJ databases">
        <title>Culturing micro-colonial fungi from biological soil crusts in the Mojave desert and describing Neophaeococcomyces mojavensis, and introducing the new genera and species Taxawa tesnikishii.</title>
        <authorList>
            <person name="Kurbessoian T."/>
            <person name="Stajich J.E."/>
        </authorList>
    </citation>
    <scope>NUCLEOTIDE SEQUENCE</scope>
    <source>
        <strain evidence="7">TK_35</strain>
    </source>
</reference>
<evidence type="ECO:0008006" key="9">
    <source>
        <dbReference type="Google" id="ProtNLM"/>
    </source>
</evidence>
<keyword evidence="4" id="KW-0378">Hydrolase</keyword>
<dbReference type="GO" id="GO:0000324">
    <property type="term" value="C:fungal-type vacuole"/>
    <property type="evidence" value="ECO:0007669"/>
    <property type="project" value="TreeGrafter"/>
</dbReference>
<dbReference type="Pfam" id="PF00450">
    <property type="entry name" value="Peptidase_S10"/>
    <property type="match status" value="2"/>
</dbReference>
<evidence type="ECO:0000256" key="5">
    <source>
        <dbReference type="ARBA" id="ARBA00023180"/>
    </source>
</evidence>
<dbReference type="PANTHER" id="PTHR11802">
    <property type="entry name" value="SERINE PROTEASE FAMILY S10 SERINE CARBOXYPEPTIDASE"/>
    <property type="match status" value="1"/>
</dbReference>
<evidence type="ECO:0000313" key="8">
    <source>
        <dbReference type="Proteomes" id="UP001172681"/>
    </source>
</evidence>
<dbReference type="SUPFAM" id="SSF53474">
    <property type="entry name" value="alpha/beta-Hydrolases"/>
    <property type="match status" value="1"/>
</dbReference>
<comment type="similarity">
    <text evidence="1">Belongs to the peptidase S10 family.</text>
</comment>
<protein>
    <recommendedName>
        <fullName evidence="9">Serine carboxypeptidase</fullName>
    </recommendedName>
</protein>
<gene>
    <name evidence="7" type="ORF">H2204_008305</name>
</gene>
<dbReference type="InterPro" id="IPR001563">
    <property type="entry name" value="Peptidase_S10"/>
</dbReference>
<evidence type="ECO:0000256" key="4">
    <source>
        <dbReference type="ARBA" id="ARBA00022801"/>
    </source>
</evidence>
<dbReference type="AlphaFoldDB" id="A0AA38Y060"/>
<name>A0AA38Y060_9EURO</name>
<dbReference type="GO" id="GO:0006508">
    <property type="term" value="P:proteolysis"/>
    <property type="evidence" value="ECO:0007669"/>
    <property type="project" value="UniProtKB-KW"/>
</dbReference>
<evidence type="ECO:0000256" key="1">
    <source>
        <dbReference type="ARBA" id="ARBA00009431"/>
    </source>
</evidence>
<dbReference type="Proteomes" id="UP001172681">
    <property type="component" value="Unassembled WGS sequence"/>
</dbReference>
<feature type="compositionally biased region" description="Basic residues" evidence="6">
    <location>
        <begin position="580"/>
        <end position="593"/>
    </location>
</feature>
<proteinExistence type="inferred from homology"/>
<feature type="region of interest" description="Disordered" evidence="6">
    <location>
        <begin position="563"/>
        <end position="593"/>
    </location>
</feature>
<accession>A0AA38Y060</accession>
<keyword evidence="5" id="KW-0325">Glycoprotein</keyword>
<evidence type="ECO:0000256" key="2">
    <source>
        <dbReference type="ARBA" id="ARBA00022645"/>
    </source>
</evidence>